<keyword evidence="1" id="KW-0812">Transmembrane</keyword>
<sequence>MFNYLTDAALVVFIYMSLVFVLALVLRDNSIVDIFWGLGFIVLTAFSIVRNDSPGVLQILVALMVLIWGLRLSVHIFKRNLGRGEDFRYANWRRTWKFFILRSFLQVFMLQGFFMLVISWPVLHVLNNPSPAVPGFIHASGLLVFLAGFLFEAIGDYQLTVFRKNPDNAGKLITTGLWKLTRHPNYFGEALLWWGFWLLALPLIDGIYTVVSPLVITWLLRYVSGVPMLEKKYEGRPDWEAYKAKTPVFIPFLR</sequence>
<dbReference type="RefSeq" id="WP_062043954.1">
    <property type="nucleotide sequence ID" value="NZ_DF968183.1"/>
</dbReference>
<evidence type="ECO:0000313" key="2">
    <source>
        <dbReference type="EMBL" id="GAP44520.1"/>
    </source>
</evidence>
<dbReference type="PROSITE" id="PS50244">
    <property type="entry name" value="S5A_REDUCTASE"/>
    <property type="match status" value="1"/>
</dbReference>
<organism evidence="2">
    <name type="scientific">Lentimicrobium saccharophilum</name>
    <dbReference type="NCBI Taxonomy" id="1678841"/>
    <lineage>
        <taxon>Bacteria</taxon>
        <taxon>Pseudomonadati</taxon>
        <taxon>Bacteroidota</taxon>
        <taxon>Bacteroidia</taxon>
        <taxon>Bacteroidales</taxon>
        <taxon>Lentimicrobiaceae</taxon>
        <taxon>Lentimicrobium</taxon>
    </lineage>
</organism>
<dbReference type="GO" id="GO:0016020">
    <property type="term" value="C:membrane"/>
    <property type="evidence" value="ECO:0007669"/>
    <property type="project" value="TreeGrafter"/>
</dbReference>
<feature type="transmembrane region" description="Helical" evidence="1">
    <location>
        <begin position="191"/>
        <end position="220"/>
    </location>
</feature>
<evidence type="ECO:0000313" key="3">
    <source>
        <dbReference type="Proteomes" id="UP000053091"/>
    </source>
</evidence>
<gene>
    <name evidence="2" type="ORF">TBC1_12328</name>
</gene>
<feature type="transmembrane region" description="Helical" evidence="1">
    <location>
        <begin position="98"/>
        <end position="123"/>
    </location>
</feature>
<feature type="transmembrane region" description="Helical" evidence="1">
    <location>
        <begin position="31"/>
        <end position="49"/>
    </location>
</feature>
<feature type="transmembrane region" description="Helical" evidence="1">
    <location>
        <begin position="6"/>
        <end position="26"/>
    </location>
</feature>
<reference evidence="2" key="1">
    <citation type="journal article" date="2015" name="Genome Announc.">
        <title>Draft Genome Sequence of Bacteroidales Strain TBC1, a Novel Isolate from a Methanogenic Wastewater Treatment System.</title>
        <authorList>
            <person name="Tourlousse D.M."/>
            <person name="Matsuura N."/>
            <person name="Sun L."/>
            <person name="Toyonaga M."/>
            <person name="Kuroda K."/>
            <person name="Ohashi A."/>
            <person name="Cruz R."/>
            <person name="Yamaguchi T."/>
            <person name="Sekiguchi Y."/>
        </authorList>
    </citation>
    <scope>NUCLEOTIDE SEQUENCE [LARGE SCALE GENOMIC DNA]</scope>
    <source>
        <strain evidence="2">TBC1</strain>
    </source>
</reference>
<accession>A0A0S7C5U1</accession>
<dbReference type="Gene3D" id="1.20.120.1630">
    <property type="match status" value="1"/>
</dbReference>
<name>A0A0S7C5U1_9BACT</name>
<dbReference type="OrthoDB" id="9779233at2"/>
<feature type="transmembrane region" description="Helical" evidence="1">
    <location>
        <begin position="135"/>
        <end position="154"/>
    </location>
</feature>
<feature type="transmembrane region" description="Helical" evidence="1">
    <location>
        <begin position="55"/>
        <end position="77"/>
    </location>
</feature>
<dbReference type="EMBL" id="DF968183">
    <property type="protein sequence ID" value="GAP44520.1"/>
    <property type="molecule type" value="Genomic_DNA"/>
</dbReference>
<dbReference type="PANTHER" id="PTHR32251">
    <property type="entry name" value="3-OXO-5-ALPHA-STEROID 4-DEHYDROGENASE"/>
    <property type="match status" value="1"/>
</dbReference>
<dbReference type="PATRIC" id="fig|1678841.3.peg.3026"/>
<keyword evidence="1" id="KW-0472">Membrane</keyword>
<keyword evidence="3" id="KW-1185">Reference proteome</keyword>
<keyword evidence="1" id="KW-1133">Transmembrane helix</keyword>
<protein>
    <submittedName>
        <fullName evidence="2">Steroid 5-alpha reductase family enzyme</fullName>
    </submittedName>
</protein>
<dbReference type="STRING" id="1678841.TBC1_12328"/>
<proteinExistence type="predicted"/>
<dbReference type="Proteomes" id="UP000053091">
    <property type="component" value="Unassembled WGS sequence"/>
</dbReference>
<dbReference type="PANTHER" id="PTHR32251:SF17">
    <property type="entry name" value="STEROID 5-ALPHA REDUCTASE C-TERMINAL DOMAIN-CONTAINING PROTEIN"/>
    <property type="match status" value="1"/>
</dbReference>
<dbReference type="AlphaFoldDB" id="A0A0S7C5U1"/>
<dbReference type="Pfam" id="PF06966">
    <property type="entry name" value="DUF1295"/>
    <property type="match status" value="1"/>
</dbReference>
<evidence type="ECO:0000256" key="1">
    <source>
        <dbReference type="SAM" id="Phobius"/>
    </source>
</evidence>
<dbReference type="InterPro" id="IPR010721">
    <property type="entry name" value="UstE-like"/>
</dbReference>